<dbReference type="SMART" id="SM00220">
    <property type="entry name" value="S_TKc"/>
    <property type="match status" value="1"/>
</dbReference>
<evidence type="ECO:0000313" key="11">
    <source>
        <dbReference type="RefSeq" id="XP_022138603.1"/>
    </source>
</evidence>
<keyword evidence="2" id="KW-0723">Serine/threonine-protein kinase</keyword>
<dbReference type="KEGG" id="mcha:111009721"/>
<keyword evidence="4" id="KW-0547">Nucleotide-binding</keyword>
<dbReference type="SUPFAM" id="SSF56112">
    <property type="entry name" value="Protein kinase-like (PK-like)"/>
    <property type="match status" value="1"/>
</dbReference>
<name>A0A6J1CDG3_MOMCH</name>
<dbReference type="InterPro" id="IPR000719">
    <property type="entry name" value="Prot_kinase_dom"/>
</dbReference>
<dbReference type="InterPro" id="IPR050588">
    <property type="entry name" value="WNK_Ser-Thr_kinase"/>
</dbReference>
<dbReference type="GeneID" id="111009721"/>
<dbReference type="Gene3D" id="3.30.200.20">
    <property type="entry name" value="Phosphorylase Kinase, domain 1"/>
    <property type="match status" value="1"/>
</dbReference>
<dbReference type="FunFam" id="1.10.510.10:FF:000046">
    <property type="entry name" value="probable serine/threonine-protein kinase WNK9"/>
    <property type="match status" value="1"/>
</dbReference>
<dbReference type="Gene3D" id="1.10.510.10">
    <property type="entry name" value="Transferase(Phosphotransferase) domain 1"/>
    <property type="match status" value="1"/>
</dbReference>
<dbReference type="Pfam" id="PF12202">
    <property type="entry name" value="OSR1_C"/>
    <property type="match status" value="1"/>
</dbReference>
<dbReference type="InterPro" id="IPR008271">
    <property type="entry name" value="Ser/Thr_kinase_AS"/>
</dbReference>
<keyword evidence="5 11" id="KW-0418">Kinase</keyword>
<dbReference type="PROSITE" id="PS00108">
    <property type="entry name" value="PROTEIN_KINASE_ST"/>
    <property type="match status" value="1"/>
</dbReference>
<comment type="catalytic activity">
    <reaction evidence="8">
        <text>L-seryl-[protein] + ATP = O-phospho-L-seryl-[protein] + ADP + H(+)</text>
        <dbReference type="Rhea" id="RHEA:17989"/>
        <dbReference type="Rhea" id="RHEA-COMP:9863"/>
        <dbReference type="Rhea" id="RHEA-COMP:11604"/>
        <dbReference type="ChEBI" id="CHEBI:15378"/>
        <dbReference type="ChEBI" id="CHEBI:29999"/>
        <dbReference type="ChEBI" id="CHEBI:30616"/>
        <dbReference type="ChEBI" id="CHEBI:83421"/>
        <dbReference type="ChEBI" id="CHEBI:456216"/>
        <dbReference type="EC" id="2.7.11.1"/>
    </reaction>
</comment>
<reference evidence="11" key="1">
    <citation type="submission" date="2025-08" db="UniProtKB">
        <authorList>
            <consortium name="RefSeq"/>
        </authorList>
    </citation>
    <scope>IDENTIFICATION</scope>
    <source>
        <strain evidence="11">OHB3-1</strain>
    </source>
</reference>
<accession>A0A6J1CDG3</accession>
<keyword evidence="3" id="KW-0808">Transferase</keyword>
<dbReference type="GO" id="GO:0004674">
    <property type="term" value="F:protein serine/threonine kinase activity"/>
    <property type="evidence" value="ECO:0007669"/>
    <property type="project" value="UniProtKB-KW"/>
</dbReference>
<protein>
    <recommendedName>
        <fullName evidence="1">non-specific serine/threonine protein kinase</fullName>
        <ecNumber evidence="1">2.7.11.1</ecNumber>
    </recommendedName>
</protein>
<dbReference type="CDD" id="cd13983">
    <property type="entry name" value="STKc_WNK"/>
    <property type="match status" value="1"/>
</dbReference>
<dbReference type="FunFam" id="3.30.200.20:FF:000075">
    <property type="entry name" value="Probable serine/threonine-protein kinase WNK1"/>
    <property type="match status" value="1"/>
</dbReference>
<evidence type="ECO:0000259" key="9">
    <source>
        <dbReference type="PROSITE" id="PS50011"/>
    </source>
</evidence>
<dbReference type="InterPro" id="IPR024678">
    <property type="entry name" value="Kinase_OSR1/WNK_CCT"/>
</dbReference>
<evidence type="ECO:0000256" key="8">
    <source>
        <dbReference type="ARBA" id="ARBA00048679"/>
    </source>
</evidence>
<keyword evidence="6" id="KW-0067">ATP-binding</keyword>
<dbReference type="AlphaFoldDB" id="A0A6J1CDG3"/>
<evidence type="ECO:0000256" key="3">
    <source>
        <dbReference type="ARBA" id="ARBA00022679"/>
    </source>
</evidence>
<evidence type="ECO:0000313" key="10">
    <source>
        <dbReference type="Proteomes" id="UP000504603"/>
    </source>
</evidence>
<dbReference type="EC" id="2.7.11.1" evidence="1"/>
<evidence type="ECO:0000256" key="7">
    <source>
        <dbReference type="ARBA" id="ARBA00047899"/>
    </source>
</evidence>
<evidence type="ECO:0000256" key="1">
    <source>
        <dbReference type="ARBA" id="ARBA00012513"/>
    </source>
</evidence>
<dbReference type="PANTHER" id="PTHR13902">
    <property type="entry name" value="SERINE/THREONINE-PROTEIN KINASE WNK WITH NO LYSINE -RELATED"/>
    <property type="match status" value="1"/>
</dbReference>
<dbReference type="Pfam" id="PF00069">
    <property type="entry name" value="Pkinase"/>
    <property type="match status" value="1"/>
</dbReference>
<feature type="domain" description="Protein kinase" evidence="9">
    <location>
        <begin position="24"/>
        <end position="281"/>
    </location>
</feature>
<comment type="catalytic activity">
    <reaction evidence="7">
        <text>L-threonyl-[protein] + ATP = O-phospho-L-threonyl-[protein] + ADP + H(+)</text>
        <dbReference type="Rhea" id="RHEA:46608"/>
        <dbReference type="Rhea" id="RHEA-COMP:11060"/>
        <dbReference type="Rhea" id="RHEA-COMP:11605"/>
        <dbReference type="ChEBI" id="CHEBI:15378"/>
        <dbReference type="ChEBI" id="CHEBI:30013"/>
        <dbReference type="ChEBI" id="CHEBI:30616"/>
        <dbReference type="ChEBI" id="CHEBI:61977"/>
        <dbReference type="ChEBI" id="CHEBI:456216"/>
        <dbReference type="EC" id="2.7.11.1"/>
    </reaction>
</comment>
<sequence length="708" mass="80873">MNGATNSEPDNPEYVEIDPTGRYGRYNEVLGKGASKTVYRAFDEYEGIEVAWNQVKLCDFLQTPEDLERLYREIHLLKTLKHRNIMKFYSSWVDTDNRNINFVTEMFTSGTLRQYRLKHKRVNIRAVKHWCRQILRGLLYLHSHDPPVIHRDLKCDNIFVNGNQGEVKIGDLGLAAILRKSYVARCVGTPEFMAPEIYEEEYNELVDIYSFGMCILEMVTFEYPYSECSHPAQIYKKVTSGKKPDALYKVKDLEVRYFVEKCLATVSTRLSARELLNDPFLQVDGCDSLLRPMDYYSEFDELNNPLIRGPLYGISHGPLDYFGHEAENALDYRHNEASEIDLFSCQEDEHLEDVDISIKGRRRGDDSIFLRLRIADKEGRIRNIYFPFDLENDSAVSVANEMVSELDITDQDVKKIADMINGEIATLVPEWKRGTSSEETADCSDSNVCQNCALNSSILDYVSPNNPGNKNLHILQCSEEHGCASIHGRFEEITYQVEGSEQFGGDENSHRRSSENSSDIRYADIWAQRDGPEIVSHESEEVSCNESHGALEQPELEKEGRSVNMENHQTRNSCSSNPSSMSFAFPDDHENEIRQELRWLKAKYQMQLRELRDQQLGVKSNAGALVSFDEAAKHKPLLTTISSGKNFTPHLPLKDNILENQTFQHDINVVDEPCSPEPTLTAKSFYTGALFPHSLQRATSLPVDAIDF</sequence>
<organism evidence="10 11">
    <name type="scientific">Momordica charantia</name>
    <name type="common">Bitter gourd</name>
    <name type="synonym">Balsam pear</name>
    <dbReference type="NCBI Taxonomy" id="3673"/>
    <lineage>
        <taxon>Eukaryota</taxon>
        <taxon>Viridiplantae</taxon>
        <taxon>Streptophyta</taxon>
        <taxon>Embryophyta</taxon>
        <taxon>Tracheophyta</taxon>
        <taxon>Spermatophyta</taxon>
        <taxon>Magnoliopsida</taxon>
        <taxon>eudicotyledons</taxon>
        <taxon>Gunneridae</taxon>
        <taxon>Pentapetalae</taxon>
        <taxon>rosids</taxon>
        <taxon>fabids</taxon>
        <taxon>Cucurbitales</taxon>
        <taxon>Cucurbitaceae</taxon>
        <taxon>Momordiceae</taxon>
        <taxon>Momordica</taxon>
    </lineage>
</organism>
<proteinExistence type="predicted"/>
<keyword evidence="10" id="KW-1185">Reference proteome</keyword>
<dbReference type="RefSeq" id="XP_022138603.1">
    <property type="nucleotide sequence ID" value="XM_022282911.1"/>
</dbReference>
<evidence type="ECO:0000256" key="6">
    <source>
        <dbReference type="ARBA" id="ARBA00022840"/>
    </source>
</evidence>
<evidence type="ECO:0000256" key="2">
    <source>
        <dbReference type="ARBA" id="ARBA00022527"/>
    </source>
</evidence>
<dbReference type="PROSITE" id="PS50011">
    <property type="entry name" value="PROTEIN_KINASE_DOM"/>
    <property type="match status" value="1"/>
</dbReference>
<dbReference type="GO" id="GO:0005524">
    <property type="term" value="F:ATP binding"/>
    <property type="evidence" value="ECO:0007669"/>
    <property type="project" value="UniProtKB-KW"/>
</dbReference>
<gene>
    <name evidence="11" type="primary">LOC111009721</name>
</gene>
<dbReference type="OrthoDB" id="4062651at2759"/>
<dbReference type="InterPro" id="IPR011009">
    <property type="entry name" value="Kinase-like_dom_sf"/>
</dbReference>
<evidence type="ECO:0000256" key="4">
    <source>
        <dbReference type="ARBA" id="ARBA00022741"/>
    </source>
</evidence>
<dbReference type="Gene3D" id="3.10.20.90">
    <property type="entry name" value="Phosphatidylinositol 3-kinase Catalytic Subunit, Chain A, domain 1"/>
    <property type="match status" value="1"/>
</dbReference>
<evidence type="ECO:0000256" key="5">
    <source>
        <dbReference type="ARBA" id="ARBA00022777"/>
    </source>
</evidence>
<dbReference type="Proteomes" id="UP000504603">
    <property type="component" value="Unplaced"/>
</dbReference>